<keyword evidence="2" id="KW-0472">Membrane</keyword>
<feature type="region of interest" description="Disordered" evidence="1">
    <location>
        <begin position="99"/>
        <end position="144"/>
    </location>
</feature>
<reference evidence="3" key="1">
    <citation type="submission" date="2022-01" db="EMBL/GenBank/DDBJ databases">
        <title>Genome Sequence Resource for Two Populations of Ditylenchus destructor, the Migratory Endoparasitic Phytonematode.</title>
        <authorList>
            <person name="Zhang H."/>
            <person name="Lin R."/>
            <person name="Xie B."/>
        </authorList>
    </citation>
    <scope>NUCLEOTIDE SEQUENCE</scope>
    <source>
        <strain evidence="3">BazhouSP</strain>
    </source>
</reference>
<proteinExistence type="predicted"/>
<feature type="transmembrane region" description="Helical" evidence="2">
    <location>
        <begin position="12"/>
        <end position="31"/>
    </location>
</feature>
<organism evidence="3 4">
    <name type="scientific">Ditylenchus destructor</name>
    <dbReference type="NCBI Taxonomy" id="166010"/>
    <lineage>
        <taxon>Eukaryota</taxon>
        <taxon>Metazoa</taxon>
        <taxon>Ecdysozoa</taxon>
        <taxon>Nematoda</taxon>
        <taxon>Chromadorea</taxon>
        <taxon>Rhabditida</taxon>
        <taxon>Tylenchina</taxon>
        <taxon>Tylenchomorpha</taxon>
        <taxon>Sphaerularioidea</taxon>
        <taxon>Anguinidae</taxon>
        <taxon>Anguininae</taxon>
        <taxon>Ditylenchus</taxon>
    </lineage>
</organism>
<dbReference type="EMBL" id="JAKKPZ010000010">
    <property type="protein sequence ID" value="KAI1716475.1"/>
    <property type="molecule type" value="Genomic_DNA"/>
</dbReference>
<accession>A0AAD4R543</accession>
<dbReference type="AlphaFoldDB" id="A0AAD4R543"/>
<sequence>MTRNDISLNNWSIKFNISFSIFYLITTITLWTTCCKAAVSAAPKQPDQPLQDKGRLTYTITAVDQDDALKQEAENRRFLQALEKSPVFQSLVQTISKNKNATNATQNEEVRARHVQQHSSGQSAKRQHNHNTQSDVLSSDARTSAGGVDSPLSLFSLDTVSQTFGDSSLWKKTLFGPSGLLTEVFNLVNDKRKEGLEMKAQADLPADSTFSDFSKILDTLLLKNQNGNFDEPLPELPFIGICNRLNCGDIYKAVDEFRKSEMFSNFQTAMSLIHDPKGWDIIGDLLANPDLIENFVGKSDGSAGGVKSVTHSKGNSKARGDLKSEDGNIGIDFSSLVDGTPEVNKKSVAGELPEIASSIDAPDYYSSIDKVVESKVPERANGVKPLTTTTSTITTKLVSNLPMPEISESIDGPIDSDFESFMEVNKEEIVNSRNQQRPQETVAQSSNISHKHIIEVNNNVTAKSNALQRRFFQESGQNTTSNPITTTTSRSYQTSKSTTALTPHTTRKNFRRDNDYYAMYYDNG</sequence>
<keyword evidence="2" id="KW-1133">Transmembrane helix</keyword>
<gene>
    <name evidence="3" type="ORF">DdX_07531</name>
</gene>
<name>A0AAD4R543_9BILA</name>
<dbReference type="Proteomes" id="UP001201812">
    <property type="component" value="Unassembled WGS sequence"/>
</dbReference>
<keyword evidence="4" id="KW-1185">Reference proteome</keyword>
<evidence type="ECO:0000313" key="3">
    <source>
        <dbReference type="EMBL" id="KAI1716475.1"/>
    </source>
</evidence>
<evidence type="ECO:0000256" key="2">
    <source>
        <dbReference type="SAM" id="Phobius"/>
    </source>
</evidence>
<feature type="region of interest" description="Disordered" evidence="1">
    <location>
        <begin position="474"/>
        <end position="503"/>
    </location>
</feature>
<comment type="caution">
    <text evidence="3">The sequence shown here is derived from an EMBL/GenBank/DDBJ whole genome shotgun (WGS) entry which is preliminary data.</text>
</comment>
<feature type="compositionally biased region" description="Low complexity" evidence="1">
    <location>
        <begin position="478"/>
        <end position="489"/>
    </location>
</feature>
<evidence type="ECO:0000256" key="1">
    <source>
        <dbReference type="SAM" id="MobiDB-lite"/>
    </source>
</evidence>
<keyword evidence="2" id="KW-0812">Transmembrane</keyword>
<feature type="compositionally biased region" description="Polar residues" evidence="1">
    <location>
        <begin position="117"/>
        <end position="142"/>
    </location>
</feature>
<feature type="compositionally biased region" description="Polar residues" evidence="1">
    <location>
        <begin position="490"/>
        <end position="503"/>
    </location>
</feature>
<feature type="region of interest" description="Disordered" evidence="1">
    <location>
        <begin position="303"/>
        <end position="324"/>
    </location>
</feature>
<evidence type="ECO:0000313" key="4">
    <source>
        <dbReference type="Proteomes" id="UP001201812"/>
    </source>
</evidence>
<protein>
    <submittedName>
        <fullName evidence="3">Uncharacterized protein</fullName>
    </submittedName>
</protein>